<protein>
    <recommendedName>
        <fullName evidence="5">DUF3618 domain-containing protein</fullName>
    </recommendedName>
</protein>
<gene>
    <name evidence="3" type="ORF">ACFQB0_09840</name>
</gene>
<evidence type="ECO:0000313" key="4">
    <source>
        <dbReference type="Proteomes" id="UP001596306"/>
    </source>
</evidence>
<dbReference type="Proteomes" id="UP001596306">
    <property type="component" value="Unassembled WGS sequence"/>
</dbReference>
<keyword evidence="2" id="KW-0812">Transmembrane</keyword>
<dbReference type="EMBL" id="JBHSTP010000002">
    <property type="protein sequence ID" value="MFC6356408.1"/>
    <property type="molecule type" value="Genomic_DNA"/>
</dbReference>
<evidence type="ECO:0008006" key="5">
    <source>
        <dbReference type="Google" id="ProtNLM"/>
    </source>
</evidence>
<keyword evidence="4" id="KW-1185">Reference proteome</keyword>
<keyword evidence="2" id="KW-0472">Membrane</keyword>
<evidence type="ECO:0000256" key="2">
    <source>
        <dbReference type="SAM" id="Phobius"/>
    </source>
</evidence>
<dbReference type="RefSeq" id="WP_386730779.1">
    <property type="nucleotide sequence ID" value="NZ_JBHSTP010000002.1"/>
</dbReference>
<comment type="caution">
    <text evidence="3">The sequence shown here is derived from an EMBL/GenBank/DDBJ whole genome shotgun (WGS) entry which is preliminary data.</text>
</comment>
<proteinExistence type="predicted"/>
<feature type="transmembrane region" description="Helical" evidence="2">
    <location>
        <begin position="75"/>
        <end position="96"/>
    </location>
</feature>
<organism evidence="3 4">
    <name type="scientific">Luethyella okanaganae</name>
    <dbReference type="NCBI Taxonomy" id="69372"/>
    <lineage>
        <taxon>Bacteria</taxon>
        <taxon>Bacillati</taxon>
        <taxon>Actinomycetota</taxon>
        <taxon>Actinomycetes</taxon>
        <taxon>Micrococcales</taxon>
        <taxon>Microbacteriaceae</taxon>
        <taxon>Luethyella</taxon>
    </lineage>
</organism>
<reference evidence="4" key="1">
    <citation type="journal article" date="2019" name="Int. J. Syst. Evol. Microbiol.">
        <title>The Global Catalogue of Microorganisms (GCM) 10K type strain sequencing project: providing services to taxonomists for standard genome sequencing and annotation.</title>
        <authorList>
            <consortium name="The Broad Institute Genomics Platform"/>
            <consortium name="The Broad Institute Genome Sequencing Center for Infectious Disease"/>
            <person name="Wu L."/>
            <person name="Ma J."/>
        </authorList>
    </citation>
    <scope>NUCLEOTIDE SEQUENCE [LARGE SCALE GENOMIC DNA]</scope>
    <source>
        <strain evidence="4">CCUG 43304</strain>
    </source>
</reference>
<evidence type="ECO:0000313" key="3">
    <source>
        <dbReference type="EMBL" id="MFC6356408.1"/>
    </source>
</evidence>
<feature type="region of interest" description="Disordered" evidence="1">
    <location>
        <begin position="1"/>
        <end position="27"/>
    </location>
</feature>
<sequence length="102" mass="10793">MTATESNGTRVDASASTPRPRSTRAQLQKDAARVRTELASTLDAIEDKLNLPKQTRLAANRFMARVRGVAERNPVGLVAVAVGTAAVVGAGAWLVVRAVRRG</sequence>
<keyword evidence="2" id="KW-1133">Transmembrane helix</keyword>
<accession>A0ABW1VHT5</accession>
<feature type="compositionally biased region" description="Polar residues" evidence="1">
    <location>
        <begin position="1"/>
        <end position="26"/>
    </location>
</feature>
<name>A0ABW1VHT5_9MICO</name>
<evidence type="ECO:0000256" key="1">
    <source>
        <dbReference type="SAM" id="MobiDB-lite"/>
    </source>
</evidence>